<evidence type="ECO:0008006" key="3">
    <source>
        <dbReference type="Google" id="ProtNLM"/>
    </source>
</evidence>
<protein>
    <recommendedName>
        <fullName evidence="3">Nitrogen regulatory protein P-II family</fullName>
    </recommendedName>
</protein>
<evidence type="ECO:0000313" key="2">
    <source>
        <dbReference type="Proteomes" id="UP000190423"/>
    </source>
</evidence>
<keyword evidence="2" id="KW-1185">Reference proteome</keyword>
<organism evidence="1 2">
    <name type="scientific">Treponema porcinum</name>
    <dbReference type="NCBI Taxonomy" id="261392"/>
    <lineage>
        <taxon>Bacteria</taxon>
        <taxon>Pseudomonadati</taxon>
        <taxon>Spirochaetota</taxon>
        <taxon>Spirochaetia</taxon>
        <taxon>Spirochaetales</taxon>
        <taxon>Treponemataceae</taxon>
        <taxon>Treponema</taxon>
    </lineage>
</organism>
<dbReference type="GeneID" id="78315484"/>
<evidence type="ECO:0000313" key="1">
    <source>
        <dbReference type="EMBL" id="SJZ29657.1"/>
    </source>
</evidence>
<dbReference type="Gene3D" id="3.30.70.120">
    <property type="match status" value="1"/>
</dbReference>
<dbReference type="EMBL" id="FUWG01000002">
    <property type="protein sequence ID" value="SJZ29657.1"/>
    <property type="molecule type" value="Genomic_DNA"/>
</dbReference>
<dbReference type="AlphaFoldDB" id="A0A1T4JHW0"/>
<name>A0A1T4JHW0_TREPO</name>
<dbReference type="Proteomes" id="UP000190423">
    <property type="component" value="Unassembled WGS sequence"/>
</dbReference>
<dbReference type="OrthoDB" id="350733at2"/>
<dbReference type="STRING" id="261392.SAMN02745149_00160"/>
<dbReference type="InterPro" id="IPR015867">
    <property type="entry name" value="N-reg_PII/ATP_PRibTrfase_C"/>
</dbReference>
<gene>
    <name evidence="1" type="ORF">SAMN02745149_00160</name>
</gene>
<dbReference type="NCBIfam" id="NF045581">
    <property type="entry name" value="PG0541_fam"/>
    <property type="match status" value="1"/>
</dbReference>
<sequence>MKRIEVFLTQAIEEDFIDYFEKACKEENEKCKFTKIENIMGQGNTSPKMGDPVWPQLNVMIIIYCNEKIEKRVAGIMDVLHKQYVGEGAAAFVCNGEELK</sequence>
<accession>A0A1T4JHW0</accession>
<dbReference type="RefSeq" id="WP_078932079.1">
    <property type="nucleotide sequence ID" value="NZ_FUWG01000002.1"/>
</dbReference>
<proteinExistence type="predicted"/>
<reference evidence="1 2" key="1">
    <citation type="submission" date="2017-02" db="EMBL/GenBank/DDBJ databases">
        <authorList>
            <person name="Peterson S.W."/>
        </authorList>
    </citation>
    <scope>NUCLEOTIDE SEQUENCE [LARGE SCALE GENOMIC DNA]</scope>
    <source>
        <strain evidence="1 2">ATCC BAA-908</strain>
    </source>
</reference>